<evidence type="ECO:0000313" key="2">
    <source>
        <dbReference type="EMBL" id="KAF5369436.1"/>
    </source>
</evidence>
<protein>
    <submittedName>
        <fullName evidence="2">Uncharacterized protein</fullName>
    </submittedName>
</protein>
<keyword evidence="1" id="KW-1133">Transmembrane helix</keyword>
<dbReference type="EMBL" id="JAACJM010000013">
    <property type="protein sequence ID" value="KAF5369436.1"/>
    <property type="molecule type" value="Genomic_DNA"/>
</dbReference>
<proteinExistence type="predicted"/>
<organism evidence="2 3">
    <name type="scientific">Tetrapyrgos nigripes</name>
    <dbReference type="NCBI Taxonomy" id="182062"/>
    <lineage>
        <taxon>Eukaryota</taxon>
        <taxon>Fungi</taxon>
        <taxon>Dikarya</taxon>
        <taxon>Basidiomycota</taxon>
        <taxon>Agaricomycotina</taxon>
        <taxon>Agaricomycetes</taxon>
        <taxon>Agaricomycetidae</taxon>
        <taxon>Agaricales</taxon>
        <taxon>Marasmiineae</taxon>
        <taxon>Marasmiaceae</taxon>
        <taxon>Tetrapyrgos</taxon>
    </lineage>
</organism>
<comment type="caution">
    <text evidence="2">The sequence shown here is derived from an EMBL/GenBank/DDBJ whole genome shotgun (WGS) entry which is preliminary data.</text>
</comment>
<dbReference type="Proteomes" id="UP000559256">
    <property type="component" value="Unassembled WGS sequence"/>
</dbReference>
<accession>A0A8H5GQL6</accession>
<evidence type="ECO:0000313" key="3">
    <source>
        <dbReference type="Proteomes" id="UP000559256"/>
    </source>
</evidence>
<sequence>MIHNLVFHPPFHLLEFAPYHLWLHTVLVMFLTSAPLYLIRFVLFPSSFTPPLTFYLDVLFDDTKAVDAAWTKLAHNLGKDPAKVTSASHGKSVTDAMTQLRPFITRRRLEFEVAKFEESILDFADTPSHLKSMNSTPIIILPGDHPLLLAQMILPHPHQHRIIRHPIPAGPRYHRFPRHLYVMVHLPPLLLLGALVTMVDFRQYARHVGILTDTKLHPYSNWPYPASARLAERYRWAK</sequence>
<dbReference type="OrthoDB" id="40579at2759"/>
<feature type="transmembrane region" description="Helical" evidence="1">
    <location>
        <begin position="20"/>
        <end position="39"/>
    </location>
</feature>
<evidence type="ECO:0000256" key="1">
    <source>
        <dbReference type="SAM" id="Phobius"/>
    </source>
</evidence>
<keyword evidence="1" id="KW-0472">Membrane</keyword>
<name>A0A8H5GQL6_9AGAR</name>
<dbReference type="AlphaFoldDB" id="A0A8H5GQL6"/>
<keyword evidence="1" id="KW-0812">Transmembrane</keyword>
<keyword evidence="3" id="KW-1185">Reference proteome</keyword>
<dbReference type="InterPro" id="IPR023198">
    <property type="entry name" value="PGP-like_dom2"/>
</dbReference>
<feature type="transmembrane region" description="Helical" evidence="1">
    <location>
        <begin position="180"/>
        <end position="199"/>
    </location>
</feature>
<dbReference type="Gene3D" id="1.10.150.240">
    <property type="entry name" value="Putative phosphatase, domain 2"/>
    <property type="match status" value="1"/>
</dbReference>
<reference evidence="2 3" key="1">
    <citation type="journal article" date="2020" name="ISME J.">
        <title>Uncovering the hidden diversity of litter-decomposition mechanisms in mushroom-forming fungi.</title>
        <authorList>
            <person name="Floudas D."/>
            <person name="Bentzer J."/>
            <person name="Ahren D."/>
            <person name="Johansson T."/>
            <person name="Persson P."/>
            <person name="Tunlid A."/>
        </authorList>
    </citation>
    <scope>NUCLEOTIDE SEQUENCE [LARGE SCALE GENOMIC DNA]</scope>
    <source>
        <strain evidence="2 3">CBS 291.85</strain>
    </source>
</reference>
<gene>
    <name evidence="2" type="ORF">D9758_002481</name>
</gene>